<dbReference type="CDD" id="cd02969">
    <property type="entry name" value="PRX_like1"/>
    <property type="match status" value="1"/>
</dbReference>
<organism evidence="3 4">
    <name type="scientific">Tenuifilum thalassicum</name>
    <dbReference type="NCBI Taxonomy" id="2590900"/>
    <lineage>
        <taxon>Bacteria</taxon>
        <taxon>Pseudomonadati</taxon>
        <taxon>Bacteroidota</taxon>
        <taxon>Bacteroidia</taxon>
        <taxon>Bacteroidales</taxon>
        <taxon>Tenuifilaceae</taxon>
        <taxon>Tenuifilum</taxon>
    </lineage>
</organism>
<accession>A0A7D4BAK1</accession>
<evidence type="ECO:0000256" key="1">
    <source>
        <dbReference type="SAM" id="SignalP"/>
    </source>
</evidence>
<sequence length="199" mass="22288">MKKMMLTFAATFMVAALFAQGLKIGDKAPDFRLKNVDGKMISLADYKDAKGFIVIFSCNHCPFVKAYEDRIIELHKKFEPKGFPVVAINSNDPNVVPEDSYEKMIERAKEKDFPFAYLFDEGQNVYPKYGATRTPHVFILSKNKGNLVVEYIGTIDDNYKDASAVKTKYVEDAVNALLAGKKPPVTETKAIGCSIKVKK</sequence>
<evidence type="ECO:0000313" key="3">
    <source>
        <dbReference type="EMBL" id="QKG79440.1"/>
    </source>
</evidence>
<feature type="chain" id="PRO_5029569704" evidence="1">
    <location>
        <begin position="20"/>
        <end position="199"/>
    </location>
</feature>
<keyword evidence="1" id="KW-0732">Signal</keyword>
<keyword evidence="4" id="KW-1185">Reference proteome</keyword>
<name>A0A7D4BAK1_9BACT</name>
<feature type="domain" description="Thioredoxin" evidence="2">
    <location>
        <begin position="22"/>
        <end position="179"/>
    </location>
</feature>
<dbReference type="GO" id="GO:0016491">
    <property type="term" value="F:oxidoreductase activity"/>
    <property type="evidence" value="ECO:0007669"/>
    <property type="project" value="InterPro"/>
</dbReference>
<dbReference type="InterPro" id="IPR047262">
    <property type="entry name" value="PRX-like1"/>
</dbReference>
<dbReference type="PROSITE" id="PS51352">
    <property type="entry name" value="THIOREDOXIN_2"/>
    <property type="match status" value="1"/>
</dbReference>
<dbReference type="Pfam" id="PF00578">
    <property type="entry name" value="AhpC-TSA"/>
    <property type="match status" value="1"/>
</dbReference>
<gene>
    <name evidence="3" type="ORF">FHG85_03885</name>
</gene>
<dbReference type="PANTHER" id="PTHR43640:SF1">
    <property type="entry name" value="THIOREDOXIN-DEPENDENT PEROXIREDOXIN"/>
    <property type="match status" value="1"/>
</dbReference>
<feature type="signal peptide" evidence="1">
    <location>
        <begin position="1"/>
        <end position="19"/>
    </location>
</feature>
<proteinExistence type="predicted"/>
<dbReference type="InterPro" id="IPR000866">
    <property type="entry name" value="AhpC/TSA"/>
</dbReference>
<protein>
    <submittedName>
        <fullName evidence="3">Thioredoxin family protein</fullName>
    </submittedName>
</protein>
<dbReference type="KEGG" id="ttz:FHG85_03885"/>
<dbReference type="SUPFAM" id="SSF52833">
    <property type="entry name" value="Thioredoxin-like"/>
    <property type="match status" value="1"/>
</dbReference>
<dbReference type="RefSeq" id="WP_173073176.1">
    <property type="nucleotide sequence ID" value="NZ_CP041345.1"/>
</dbReference>
<evidence type="ECO:0000313" key="4">
    <source>
        <dbReference type="Proteomes" id="UP000500961"/>
    </source>
</evidence>
<evidence type="ECO:0000259" key="2">
    <source>
        <dbReference type="PROSITE" id="PS51352"/>
    </source>
</evidence>
<dbReference type="AlphaFoldDB" id="A0A7D4BAK1"/>
<dbReference type="InterPro" id="IPR036249">
    <property type="entry name" value="Thioredoxin-like_sf"/>
</dbReference>
<dbReference type="Gene3D" id="3.40.30.10">
    <property type="entry name" value="Glutaredoxin"/>
    <property type="match status" value="1"/>
</dbReference>
<dbReference type="EMBL" id="CP041345">
    <property type="protein sequence ID" value="QKG79440.1"/>
    <property type="molecule type" value="Genomic_DNA"/>
</dbReference>
<reference evidence="3 4" key="1">
    <citation type="submission" date="2019-07" db="EMBL/GenBank/DDBJ databases">
        <title>Thalassofilum flectens gen. nov., sp. nov., a novel moderate thermophilic anaerobe from a shallow sea hot spring in Kunashir Island (Russia), representing a new family in the order Bacteroidales, and proposal of Thalassofilacea fam. nov.</title>
        <authorList>
            <person name="Kochetkova T.V."/>
            <person name="Podosokorskaya O.A."/>
            <person name="Novikov A."/>
            <person name="Elcheninov A.G."/>
            <person name="Toshchakov S.V."/>
            <person name="Kublanov I.V."/>
        </authorList>
    </citation>
    <scope>NUCLEOTIDE SEQUENCE [LARGE SCALE GENOMIC DNA]</scope>
    <source>
        <strain evidence="3 4">38-H</strain>
    </source>
</reference>
<dbReference type="Proteomes" id="UP000500961">
    <property type="component" value="Chromosome"/>
</dbReference>
<dbReference type="InterPro" id="IPR013766">
    <property type="entry name" value="Thioredoxin_domain"/>
</dbReference>
<dbReference type="PANTHER" id="PTHR43640">
    <property type="entry name" value="OS07G0260300 PROTEIN"/>
    <property type="match status" value="1"/>
</dbReference>
<dbReference type="GO" id="GO:0016209">
    <property type="term" value="F:antioxidant activity"/>
    <property type="evidence" value="ECO:0007669"/>
    <property type="project" value="InterPro"/>
</dbReference>